<dbReference type="RefSeq" id="WP_005496882.1">
    <property type="nucleotide sequence ID" value="NZ_CP023248.2"/>
</dbReference>
<dbReference type="InterPro" id="IPR002516">
    <property type="entry name" value="Glyco_trans_11"/>
</dbReference>
<dbReference type="GO" id="GO:0005975">
    <property type="term" value="P:carbohydrate metabolic process"/>
    <property type="evidence" value="ECO:0007669"/>
    <property type="project" value="InterPro"/>
</dbReference>
<proteinExistence type="predicted"/>
<reference evidence="3" key="2">
    <citation type="submission" date="2017-09" db="EMBL/GenBank/DDBJ databases">
        <authorList>
            <person name="Ehlers B."/>
            <person name="Leendertz F.H."/>
        </authorList>
    </citation>
    <scope>NUCLEOTIDE SEQUENCE</scope>
    <source>
        <strain evidence="3">MAVP-26</strain>
    </source>
</reference>
<sequence>MVIVKVSGGLGNQLFQYAIGCAISNRLSCELLLDTSFYPKQSLRKYELDKFNIKAKVATQKEVFSCGGGDDLLSRFLRKLNLSSLFFPNYIKEKESLVYLAEISHCKSGSFLDGYWQNPQYFSDIKDELVKQIVPIMPLSSPALEWQNIIINTKNCVSLHVRRGDYVNNAHTNSVHGVCDLSYYREAITNIHETVEKPKFFVFSDDISWCKDNLGSLGHFTYVDNTLSAIDDLMLMSFCEHHIIANSTFSWWGAWLNDHGITIAPKRWFSSVERNNKDLFPEKWLIL</sequence>
<gene>
    <name evidence="4" type="ORF">AKG60_07050</name>
    <name evidence="3" type="ORF">YA91_23815</name>
</gene>
<dbReference type="EMBL" id="LHQV01000010">
    <property type="protein sequence ID" value="OQK01660.1"/>
    <property type="molecule type" value="Genomic_DNA"/>
</dbReference>
<evidence type="ECO:0000313" key="3">
    <source>
        <dbReference type="EMBL" id="ASZ53378.1"/>
    </source>
</evidence>
<keyword evidence="2 3" id="KW-0808">Transferase</keyword>
<dbReference type="PANTHER" id="PTHR11927:SF9">
    <property type="entry name" value="L-FUCOSYLTRANSFERASE"/>
    <property type="match status" value="1"/>
</dbReference>
<dbReference type="AlphaFoldDB" id="A0A249W9K7"/>
<evidence type="ECO:0000256" key="1">
    <source>
        <dbReference type="ARBA" id="ARBA00022676"/>
    </source>
</evidence>
<name>A0A249W9K7_VIBPH</name>
<keyword evidence="1 3" id="KW-0328">Glycosyltransferase</keyword>
<protein>
    <submittedName>
        <fullName evidence="3">Alpha-1,2-fucosyltransferase</fullName>
    </submittedName>
    <submittedName>
        <fullName evidence="4">Glycosyl transferase family 11</fullName>
    </submittedName>
</protein>
<dbReference type="GO" id="GO:0016020">
    <property type="term" value="C:membrane"/>
    <property type="evidence" value="ECO:0007669"/>
    <property type="project" value="InterPro"/>
</dbReference>
<evidence type="ECO:0000313" key="5">
    <source>
        <dbReference type="Proteomes" id="UP000191946"/>
    </source>
</evidence>
<evidence type="ECO:0000313" key="4">
    <source>
        <dbReference type="EMBL" id="OQK01660.1"/>
    </source>
</evidence>
<dbReference type="PANTHER" id="PTHR11927">
    <property type="entry name" value="GALACTOSIDE 2-L-FUCOSYLTRANSFERASE"/>
    <property type="match status" value="1"/>
</dbReference>
<dbReference type="Pfam" id="PF01531">
    <property type="entry name" value="Glyco_transf_11"/>
    <property type="match status" value="1"/>
</dbReference>
<organism evidence="3">
    <name type="scientific">Vibrio parahaemolyticus</name>
    <dbReference type="NCBI Taxonomy" id="670"/>
    <lineage>
        <taxon>Bacteria</taxon>
        <taxon>Pseudomonadati</taxon>
        <taxon>Pseudomonadota</taxon>
        <taxon>Gammaproteobacteria</taxon>
        <taxon>Vibrionales</taxon>
        <taxon>Vibrionaceae</taxon>
        <taxon>Vibrio</taxon>
    </lineage>
</organism>
<dbReference type="GO" id="GO:0008107">
    <property type="term" value="F:galactoside 2-alpha-L-fucosyltransferase activity"/>
    <property type="evidence" value="ECO:0007669"/>
    <property type="project" value="InterPro"/>
</dbReference>
<accession>A0A249W9K7</accession>
<evidence type="ECO:0000256" key="2">
    <source>
        <dbReference type="ARBA" id="ARBA00022679"/>
    </source>
</evidence>
<dbReference type="EMBL" id="CP023248">
    <property type="protein sequence ID" value="ASZ53378.1"/>
    <property type="molecule type" value="Genomic_DNA"/>
</dbReference>
<dbReference type="Proteomes" id="UP000191946">
    <property type="component" value="Unassembled WGS sequence"/>
</dbReference>
<dbReference type="CDD" id="cd11301">
    <property type="entry name" value="Fut1_Fut2_like"/>
    <property type="match status" value="1"/>
</dbReference>
<reference evidence="4 5" key="1">
    <citation type="submission" date="2015-08" db="EMBL/GenBank/DDBJ databases">
        <title>Draft Genome Sequences of Vibrio parahaemolyticus Strains.</title>
        <authorList>
            <person name="Gonzalez-Escalona N."/>
            <person name="DePaola A."/>
        </authorList>
    </citation>
    <scope>NUCLEOTIDE SEQUENCE [LARGE SCALE GENOMIC DNA]</scope>
    <source>
        <strain evidence="4 5">CFSAN001621</strain>
    </source>
</reference>
<dbReference type="Gene3D" id="3.40.50.11350">
    <property type="match status" value="1"/>
</dbReference>
<keyword evidence="5" id="KW-1185">Reference proteome</keyword>